<dbReference type="InterPro" id="IPR009825">
    <property type="entry name" value="ECF_substrate-spec-like"/>
</dbReference>
<evidence type="ECO:0000313" key="4">
    <source>
        <dbReference type="EMBL" id="QBP42882.1"/>
    </source>
</evidence>
<feature type="transmembrane region" description="Helical" evidence="3">
    <location>
        <begin position="67"/>
        <end position="96"/>
    </location>
</feature>
<proteinExistence type="predicted"/>
<dbReference type="PANTHER" id="PTHR37815:SF3">
    <property type="entry name" value="UPF0397 PROTEIN SPR0429"/>
    <property type="match status" value="1"/>
</dbReference>
<accession>A0A4P7A1X8</accession>
<dbReference type="OrthoDB" id="411368at2"/>
<feature type="transmembrane region" description="Helical" evidence="3">
    <location>
        <begin position="43"/>
        <end position="61"/>
    </location>
</feature>
<evidence type="ECO:0000256" key="1">
    <source>
        <dbReference type="ARBA" id="ARBA00022692"/>
    </source>
</evidence>
<dbReference type="Pfam" id="PF07155">
    <property type="entry name" value="ECF-ribofla_trS"/>
    <property type="match status" value="1"/>
</dbReference>
<keyword evidence="3" id="KW-0472">Membrane</keyword>
<keyword evidence="1 3" id="KW-0812">Transmembrane</keyword>
<organism evidence="4 5">
    <name type="scientific">Paenisporosarcina antarctica</name>
    <dbReference type="NCBI Taxonomy" id="417367"/>
    <lineage>
        <taxon>Bacteria</taxon>
        <taxon>Bacillati</taxon>
        <taxon>Bacillota</taxon>
        <taxon>Bacilli</taxon>
        <taxon>Bacillales</taxon>
        <taxon>Caryophanaceae</taxon>
        <taxon>Paenisporosarcina</taxon>
    </lineage>
</organism>
<dbReference type="Gene3D" id="1.10.1760.20">
    <property type="match status" value="1"/>
</dbReference>
<dbReference type="RefSeq" id="WP_134211624.1">
    <property type="nucleotide sequence ID" value="NZ_CP038015.1"/>
</dbReference>
<keyword evidence="2 3" id="KW-1133">Transmembrane helix</keyword>
<name>A0A4P7A1X8_9BACL</name>
<feature type="transmembrane region" description="Helical" evidence="3">
    <location>
        <begin position="117"/>
        <end position="135"/>
    </location>
</feature>
<gene>
    <name evidence="4" type="ORF">E2636_17810</name>
</gene>
<evidence type="ECO:0000256" key="2">
    <source>
        <dbReference type="ARBA" id="ARBA00022989"/>
    </source>
</evidence>
<keyword evidence="5" id="KW-1185">Reference proteome</keyword>
<dbReference type="KEGG" id="panc:E2636_17810"/>
<feature type="transmembrane region" description="Helical" evidence="3">
    <location>
        <begin position="17"/>
        <end position="36"/>
    </location>
</feature>
<protein>
    <submittedName>
        <fullName evidence="4">ECF transporter S component</fullName>
    </submittedName>
</protein>
<dbReference type="EMBL" id="CP038015">
    <property type="protein sequence ID" value="QBP42882.1"/>
    <property type="molecule type" value="Genomic_DNA"/>
</dbReference>
<dbReference type="AlphaFoldDB" id="A0A4P7A1X8"/>
<sequence>MQKTITTTYSNKRTFDLILTSMAIALVFVATLLLNIKLPITANGGLVHLGTAMLFIISMVFGPKKGLIAGAIGMGLFDLVSGWTLWAPITILARGFQGYIVGKIAWSNGLNGGSKTFNIIAAVVSIPVMLVVYYIGEAIIFSSWIIPAASIPGNIVQNVVGLLVAIPAVIALKKVPFFKKGL</sequence>
<dbReference type="Proteomes" id="UP000294292">
    <property type="component" value="Chromosome"/>
</dbReference>
<evidence type="ECO:0000313" key="5">
    <source>
        <dbReference type="Proteomes" id="UP000294292"/>
    </source>
</evidence>
<dbReference type="GO" id="GO:0016020">
    <property type="term" value="C:membrane"/>
    <property type="evidence" value="ECO:0007669"/>
    <property type="project" value="InterPro"/>
</dbReference>
<reference evidence="4 5" key="1">
    <citation type="submission" date="2019-03" db="EMBL/GenBank/DDBJ databases">
        <title>Complete genome sequence of Paenisporosarcina antarctica CGMCC 1.6503T.</title>
        <authorList>
            <person name="Rong J.-C."/>
            <person name="Chi N.-Y."/>
            <person name="Zhang Q.-F."/>
        </authorList>
    </citation>
    <scope>NUCLEOTIDE SEQUENCE [LARGE SCALE GENOMIC DNA]</scope>
    <source>
        <strain evidence="4 5">CGMCC 1.6503</strain>
    </source>
</reference>
<evidence type="ECO:0000256" key="3">
    <source>
        <dbReference type="SAM" id="Phobius"/>
    </source>
</evidence>
<dbReference type="PANTHER" id="PTHR37815">
    <property type="entry name" value="UPF0397 PROTEIN BC_2624-RELATED"/>
    <property type="match status" value="1"/>
</dbReference>
<feature type="transmembrane region" description="Helical" evidence="3">
    <location>
        <begin position="155"/>
        <end position="172"/>
    </location>
</feature>